<dbReference type="GO" id="GO:0015562">
    <property type="term" value="F:efflux transmembrane transporter activity"/>
    <property type="evidence" value="ECO:0007669"/>
    <property type="project" value="TreeGrafter"/>
</dbReference>
<dbReference type="Pfam" id="PF25973">
    <property type="entry name" value="BSH_CzcB"/>
    <property type="match status" value="1"/>
</dbReference>
<reference evidence="7 8" key="1">
    <citation type="submission" date="2020-11" db="EMBL/GenBank/DDBJ databases">
        <title>Genome seq and assembly of Sphingosinicella sp.</title>
        <authorList>
            <person name="Chhetri G."/>
        </authorList>
    </citation>
    <scope>NUCLEOTIDE SEQUENCE [LARGE SCALE GENOMIC DNA]</scope>
    <source>
        <strain evidence="7 8">UDD2</strain>
    </source>
</reference>
<dbReference type="Gene3D" id="1.10.287.470">
    <property type="entry name" value="Helix hairpin bin"/>
    <property type="match status" value="1"/>
</dbReference>
<dbReference type="RefSeq" id="WP_200971590.1">
    <property type="nucleotide sequence ID" value="NZ_CP065592.1"/>
</dbReference>
<keyword evidence="2" id="KW-0175">Coiled coil</keyword>
<accession>A0A7T2GJB6</accession>
<dbReference type="Pfam" id="PF25954">
    <property type="entry name" value="Beta-barrel_RND_2"/>
    <property type="match status" value="1"/>
</dbReference>
<dbReference type="Gene3D" id="2.40.50.100">
    <property type="match status" value="1"/>
</dbReference>
<comment type="similarity">
    <text evidence="1">Belongs to the membrane fusion protein (MFP) (TC 8.A.1) family.</text>
</comment>
<feature type="domain" description="CusB-like beta-barrel" evidence="4">
    <location>
        <begin position="251"/>
        <end position="319"/>
    </location>
</feature>
<evidence type="ECO:0000259" key="5">
    <source>
        <dbReference type="Pfam" id="PF25967"/>
    </source>
</evidence>
<dbReference type="KEGG" id="sflv:IC614_11440"/>
<gene>
    <name evidence="7" type="ORF">IC614_11440</name>
</gene>
<dbReference type="SUPFAM" id="SSF111369">
    <property type="entry name" value="HlyD-like secretion proteins"/>
    <property type="match status" value="1"/>
</dbReference>
<keyword evidence="3" id="KW-0812">Transmembrane</keyword>
<dbReference type="EMBL" id="CP065592">
    <property type="protein sequence ID" value="QPQ54914.1"/>
    <property type="molecule type" value="Genomic_DNA"/>
</dbReference>
<evidence type="ECO:0000313" key="8">
    <source>
        <dbReference type="Proteomes" id="UP000594873"/>
    </source>
</evidence>
<dbReference type="Pfam" id="PF25967">
    <property type="entry name" value="RND-MFP_C"/>
    <property type="match status" value="1"/>
</dbReference>
<feature type="domain" description="CzcB-like barrel-sandwich hybrid" evidence="6">
    <location>
        <begin position="108"/>
        <end position="241"/>
    </location>
</feature>
<name>A0A7T2GJB6_9SPHN</name>
<keyword evidence="8" id="KW-1185">Reference proteome</keyword>
<evidence type="ECO:0000256" key="2">
    <source>
        <dbReference type="SAM" id="Coils"/>
    </source>
</evidence>
<feature type="transmembrane region" description="Helical" evidence="3">
    <location>
        <begin position="33"/>
        <end position="52"/>
    </location>
</feature>
<evidence type="ECO:0000313" key="7">
    <source>
        <dbReference type="EMBL" id="QPQ54914.1"/>
    </source>
</evidence>
<evidence type="ECO:0000256" key="1">
    <source>
        <dbReference type="ARBA" id="ARBA00009477"/>
    </source>
</evidence>
<evidence type="ECO:0000256" key="3">
    <source>
        <dbReference type="SAM" id="Phobius"/>
    </source>
</evidence>
<keyword evidence="3" id="KW-0472">Membrane</keyword>
<dbReference type="InterPro" id="IPR006143">
    <property type="entry name" value="RND_pump_MFP"/>
</dbReference>
<dbReference type="AlphaFoldDB" id="A0A7T2GJB6"/>
<dbReference type="InterPro" id="IPR058792">
    <property type="entry name" value="Beta-barrel_RND_2"/>
</dbReference>
<proteinExistence type="inferred from homology"/>
<protein>
    <submittedName>
        <fullName evidence="7">Efflux RND transporter periplasmic adaptor subunit</fullName>
    </submittedName>
</protein>
<feature type="coiled-coil region" evidence="2">
    <location>
        <begin position="178"/>
        <end position="205"/>
    </location>
</feature>
<dbReference type="PANTHER" id="PTHR30469:SF15">
    <property type="entry name" value="HLYD FAMILY OF SECRETION PROTEINS"/>
    <property type="match status" value="1"/>
</dbReference>
<dbReference type="NCBIfam" id="TIGR01730">
    <property type="entry name" value="RND_mfp"/>
    <property type="match status" value="1"/>
</dbReference>
<dbReference type="Proteomes" id="UP000594873">
    <property type="component" value="Chromosome"/>
</dbReference>
<keyword evidence="3" id="KW-1133">Transmembrane helix</keyword>
<evidence type="ECO:0000259" key="6">
    <source>
        <dbReference type="Pfam" id="PF25973"/>
    </source>
</evidence>
<dbReference type="PANTHER" id="PTHR30469">
    <property type="entry name" value="MULTIDRUG RESISTANCE PROTEIN MDTA"/>
    <property type="match status" value="1"/>
</dbReference>
<dbReference type="Gene3D" id="2.40.420.20">
    <property type="match status" value="1"/>
</dbReference>
<sequence>MNIEAAQWRRDALADGEIVDETIIIRNRRRRNIIVAAVAAIVVALIAIAALMGGGEEKAAGPAAKGGAAATPRVTVIVPGRQQVARLISATGTLAARRDMPVGVSGEGGTVARVLVEPGQWVGAGQTLAVIERSVQSQQAQQLAAQIDVARADAALAASELKRAQALVARGFVSQADIDRKQATLNAANARVRVAQAQLAETRARIGKLDVRAPAAGLVLDRMVEPGQVVSAGSGALFRIAMGGEMEMLARLSQEDLTRLSPGVPASVTPVGSAQTVSGSVWQVSPVIDPQTRQGEARISIPYNRAIRPGGFASAEIRAGALDAPLLPESAVQSDDKGNFVYIIDGRNKVVRRDVQIGDVSDAGVAIVGGLQGNERVVESAGAFLNPGDTVQPVRATANR</sequence>
<organism evidence="7 8">
    <name type="scientific">Allosphingosinicella flava</name>
    <dbReference type="NCBI Taxonomy" id="2771430"/>
    <lineage>
        <taxon>Bacteria</taxon>
        <taxon>Pseudomonadati</taxon>
        <taxon>Pseudomonadota</taxon>
        <taxon>Alphaproteobacteria</taxon>
        <taxon>Sphingomonadales</taxon>
        <taxon>Sphingomonadaceae</taxon>
        <taxon>Allosphingosinicella</taxon>
    </lineage>
</organism>
<dbReference type="InterPro" id="IPR058647">
    <property type="entry name" value="BSH_CzcB-like"/>
</dbReference>
<evidence type="ECO:0000259" key="4">
    <source>
        <dbReference type="Pfam" id="PF25954"/>
    </source>
</evidence>
<dbReference type="GO" id="GO:1990281">
    <property type="term" value="C:efflux pump complex"/>
    <property type="evidence" value="ECO:0007669"/>
    <property type="project" value="TreeGrafter"/>
</dbReference>
<dbReference type="Gene3D" id="2.40.30.170">
    <property type="match status" value="1"/>
</dbReference>
<feature type="domain" description="Multidrug resistance protein MdtA-like C-terminal permuted SH3" evidence="5">
    <location>
        <begin position="326"/>
        <end position="378"/>
    </location>
</feature>
<dbReference type="InterPro" id="IPR058627">
    <property type="entry name" value="MdtA-like_C"/>
</dbReference>